<dbReference type="Gene3D" id="3.90.75.20">
    <property type="match status" value="1"/>
</dbReference>
<feature type="domain" description="HNH nuclease" evidence="1">
    <location>
        <begin position="79"/>
        <end position="103"/>
    </location>
</feature>
<gene>
    <name evidence="2" type="ORF">LLT6_11335</name>
</gene>
<name>T0TIA6_LACLC</name>
<dbReference type="InterPro" id="IPR044925">
    <property type="entry name" value="His-Me_finger_sf"/>
</dbReference>
<evidence type="ECO:0000313" key="3">
    <source>
        <dbReference type="Proteomes" id="UP000015854"/>
    </source>
</evidence>
<protein>
    <recommendedName>
        <fullName evidence="1">HNH nuclease domain-containing protein</fullName>
    </recommendedName>
</protein>
<evidence type="ECO:0000259" key="1">
    <source>
        <dbReference type="Pfam" id="PF13392"/>
    </source>
</evidence>
<sequence>MKDLIYKNIKHGLYEIDEFGNVYSKYKNGFLKPKRDKDGYLSLTLSGGKRGNSCFTRVATLVIVTYVGLPEKHIKDPTVNHIDGNKLNNHYSNLEWIGRSKNSSIRENKGVGSKNPAAILNETDVEKICELLLKKELSMYEISLMFGVTKSAINNIKRCKVWKEITSKYFGSTGEGIDDNY</sequence>
<dbReference type="SUPFAM" id="SSF54060">
    <property type="entry name" value="His-Me finger endonucleases"/>
    <property type="match status" value="1"/>
</dbReference>
<dbReference type="PATRIC" id="fig|1234876.3.peg.835"/>
<comment type="caution">
    <text evidence="2">The sequence shown here is derived from an EMBL/GenBank/DDBJ whole genome shotgun (WGS) entry which is preliminary data.</text>
</comment>
<dbReference type="Proteomes" id="UP000015854">
    <property type="component" value="Unassembled WGS sequence"/>
</dbReference>
<dbReference type="EMBL" id="ATBB01000166">
    <property type="protein sequence ID" value="EQC57289.1"/>
    <property type="molecule type" value="Genomic_DNA"/>
</dbReference>
<dbReference type="InterPro" id="IPR003615">
    <property type="entry name" value="HNH_nuc"/>
</dbReference>
<evidence type="ECO:0000313" key="2">
    <source>
        <dbReference type="EMBL" id="EQC57289.1"/>
    </source>
</evidence>
<proteinExistence type="predicted"/>
<dbReference type="AlphaFoldDB" id="T0TIA6"/>
<reference evidence="2 3" key="1">
    <citation type="journal article" date="2013" name="ISME J.">
        <title>Multifactorial diversity sustains microbial community stability.</title>
        <authorList>
            <person name="Erkus O."/>
            <person name="de Jager V.C."/>
            <person name="Spus M."/>
            <person name="van Alen-Boerrigter I.J."/>
            <person name="van Rijswijck I.M."/>
            <person name="Hazelwood L."/>
            <person name="Janssen P.W."/>
            <person name="van Hijum S.A."/>
            <person name="Kleerebezem M."/>
            <person name="Smid E.J."/>
        </authorList>
    </citation>
    <scope>NUCLEOTIDE SEQUENCE [LARGE SCALE GENOMIC DNA]</scope>
    <source>
        <strain evidence="2 3">TIFN6</strain>
    </source>
</reference>
<organism evidence="2 3">
    <name type="scientific">Lactococcus cremoris subsp. cremoris TIFN6</name>
    <dbReference type="NCBI Taxonomy" id="1234876"/>
    <lineage>
        <taxon>Bacteria</taxon>
        <taxon>Bacillati</taxon>
        <taxon>Bacillota</taxon>
        <taxon>Bacilli</taxon>
        <taxon>Lactobacillales</taxon>
        <taxon>Streptococcaceae</taxon>
        <taxon>Lactococcus</taxon>
        <taxon>Lactococcus cremoris subsp. cremoris</taxon>
    </lineage>
</organism>
<accession>T0TIA6</accession>
<dbReference type="Pfam" id="PF13392">
    <property type="entry name" value="HNH_3"/>
    <property type="match status" value="1"/>
</dbReference>